<sequence length="100" mass="11019">MSKLMVPLMAILLLTFLNQGLVFLASADEYQPVNLIEYRHVDVKEARQFQHCDKCQCCAVGNSTDCPMMSCCFVIDCNLPGKPFGTCAFVPKTCNCNACG</sequence>
<evidence type="ECO:0000313" key="3">
    <source>
        <dbReference type="EMBL" id="KAG6469752.1"/>
    </source>
</evidence>
<protein>
    <recommendedName>
        <fullName evidence="2">DUF7866 domain-containing protein</fullName>
    </recommendedName>
</protein>
<keyword evidence="1" id="KW-0732">Signal</keyword>
<dbReference type="Pfam" id="PF25268">
    <property type="entry name" value="DUF7866"/>
    <property type="match status" value="1"/>
</dbReference>
<feature type="domain" description="DUF7866" evidence="2">
    <location>
        <begin position="48"/>
        <end position="99"/>
    </location>
</feature>
<dbReference type="AlphaFoldDB" id="A0A8J5C8N5"/>
<feature type="signal peptide" evidence="1">
    <location>
        <begin position="1"/>
        <end position="27"/>
    </location>
</feature>
<dbReference type="PANTHER" id="PTHR33786">
    <property type="entry name" value="UBIQUITIN CARBOXYL-TERMINAL HYDROLASE"/>
    <property type="match status" value="1"/>
</dbReference>
<proteinExistence type="predicted"/>
<dbReference type="Proteomes" id="UP000734854">
    <property type="component" value="Unassembled WGS sequence"/>
</dbReference>
<reference evidence="3 4" key="1">
    <citation type="submission" date="2020-08" db="EMBL/GenBank/DDBJ databases">
        <title>Plant Genome Project.</title>
        <authorList>
            <person name="Zhang R.-G."/>
        </authorList>
    </citation>
    <scope>NUCLEOTIDE SEQUENCE [LARGE SCALE GENOMIC DNA]</scope>
    <source>
        <tissue evidence="3">Rhizome</tissue>
    </source>
</reference>
<evidence type="ECO:0000259" key="2">
    <source>
        <dbReference type="Pfam" id="PF25268"/>
    </source>
</evidence>
<evidence type="ECO:0000313" key="4">
    <source>
        <dbReference type="Proteomes" id="UP000734854"/>
    </source>
</evidence>
<accession>A0A8J5C8N5</accession>
<feature type="chain" id="PRO_5035165532" description="DUF7866 domain-containing protein" evidence="1">
    <location>
        <begin position="28"/>
        <end position="100"/>
    </location>
</feature>
<evidence type="ECO:0000256" key="1">
    <source>
        <dbReference type="SAM" id="SignalP"/>
    </source>
</evidence>
<name>A0A8J5C8N5_ZINOF</name>
<comment type="caution">
    <text evidence="3">The sequence shown here is derived from an EMBL/GenBank/DDBJ whole genome shotgun (WGS) entry which is preliminary data.</text>
</comment>
<dbReference type="InterPro" id="IPR057188">
    <property type="entry name" value="DUF7866"/>
</dbReference>
<organism evidence="3 4">
    <name type="scientific">Zingiber officinale</name>
    <name type="common">Ginger</name>
    <name type="synonym">Amomum zingiber</name>
    <dbReference type="NCBI Taxonomy" id="94328"/>
    <lineage>
        <taxon>Eukaryota</taxon>
        <taxon>Viridiplantae</taxon>
        <taxon>Streptophyta</taxon>
        <taxon>Embryophyta</taxon>
        <taxon>Tracheophyta</taxon>
        <taxon>Spermatophyta</taxon>
        <taxon>Magnoliopsida</taxon>
        <taxon>Liliopsida</taxon>
        <taxon>Zingiberales</taxon>
        <taxon>Zingiberaceae</taxon>
        <taxon>Zingiber</taxon>
    </lineage>
</organism>
<keyword evidence="4" id="KW-1185">Reference proteome</keyword>
<gene>
    <name evidence="3" type="ORF">ZIOFF_070683</name>
</gene>
<dbReference type="EMBL" id="JACMSC010000021">
    <property type="protein sequence ID" value="KAG6469752.1"/>
    <property type="molecule type" value="Genomic_DNA"/>
</dbReference>
<dbReference type="PANTHER" id="PTHR33786:SF5">
    <property type="entry name" value="EXPRESSED PROTEIN"/>
    <property type="match status" value="1"/>
</dbReference>